<accession>A0A5B7IPJ1</accession>
<keyword evidence="2" id="KW-1185">Reference proteome</keyword>
<dbReference type="EMBL" id="VSRR010074488">
    <property type="protein sequence ID" value="MPC87431.1"/>
    <property type="molecule type" value="Genomic_DNA"/>
</dbReference>
<protein>
    <submittedName>
        <fullName evidence="1">Uncharacterized protein</fullName>
    </submittedName>
</protein>
<dbReference type="Proteomes" id="UP000324222">
    <property type="component" value="Unassembled WGS sequence"/>
</dbReference>
<name>A0A5B7IPJ1_PORTR</name>
<sequence length="146" mass="15162">MVAVKGGPTHPTIPCTPFSTLPSTPDLLSPTLPSTLHLLPVTPSPPLHLHFLLSPGLSSSPPSPSLQLSALSRPGTLPNLHSLSSHVLSLYSQHVREIDVTIVALLSCMAPFRPSCSVGLEKGRVFVCVGGCSRVWEGAGASGRGS</sequence>
<gene>
    <name evidence="1" type="ORF">E2C01_082293</name>
</gene>
<organism evidence="1 2">
    <name type="scientific">Portunus trituberculatus</name>
    <name type="common">Swimming crab</name>
    <name type="synonym">Neptunus trituberculatus</name>
    <dbReference type="NCBI Taxonomy" id="210409"/>
    <lineage>
        <taxon>Eukaryota</taxon>
        <taxon>Metazoa</taxon>
        <taxon>Ecdysozoa</taxon>
        <taxon>Arthropoda</taxon>
        <taxon>Crustacea</taxon>
        <taxon>Multicrustacea</taxon>
        <taxon>Malacostraca</taxon>
        <taxon>Eumalacostraca</taxon>
        <taxon>Eucarida</taxon>
        <taxon>Decapoda</taxon>
        <taxon>Pleocyemata</taxon>
        <taxon>Brachyura</taxon>
        <taxon>Eubrachyura</taxon>
        <taxon>Portunoidea</taxon>
        <taxon>Portunidae</taxon>
        <taxon>Portuninae</taxon>
        <taxon>Portunus</taxon>
    </lineage>
</organism>
<proteinExistence type="predicted"/>
<dbReference type="AlphaFoldDB" id="A0A5B7IPJ1"/>
<evidence type="ECO:0000313" key="1">
    <source>
        <dbReference type="EMBL" id="MPC87431.1"/>
    </source>
</evidence>
<comment type="caution">
    <text evidence="1">The sequence shown here is derived from an EMBL/GenBank/DDBJ whole genome shotgun (WGS) entry which is preliminary data.</text>
</comment>
<evidence type="ECO:0000313" key="2">
    <source>
        <dbReference type="Proteomes" id="UP000324222"/>
    </source>
</evidence>
<reference evidence="1 2" key="1">
    <citation type="submission" date="2019-05" db="EMBL/GenBank/DDBJ databases">
        <title>Another draft genome of Portunus trituberculatus and its Hox gene families provides insights of decapod evolution.</title>
        <authorList>
            <person name="Jeong J.-H."/>
            <person name="Song I."/>
            <person name="Kim S."/>
            <person name="Choi T."/>
            <person name="Kim D."/>
            <person name="Ryu S."/>
            <person name="Kim W."/>
        </authorList>
    </citation>
    <scope>NUCLEOTIDE SEQUENCE [LARGE SCALE GENOMIC DNA]</scope>
    <source>
        <tissue evidence="1">Muscle</tissue>
    </source>
</reference>